<dbReference type="PANTHER" id="PTHR48019">
    <property type="entry name" value="SERUM RESPONSE FACTOR HOMOLOG"/>
    <property type="match status" value="1"/>
</dbReference>
<dbReference type="InterPro" id="IPR050142">
    <property type="entry name" value="MADS-box/MEF2_TF"/>
</dbReference>
<keyword evidence="4" id="KW-0804">Transcription</keyword>
<sequence>MSGIVQPLPAIPRDKIDIALIDEAGSRARTLKRRRKGLKKKARELSKLCGVDIAVVCTGPGGGSVPDVWEFGSAAVIGRYRRLPADKRAKHTHLNYLNAKLGKVRKEQAKLAKQGQEGPKKLASPGAALLKGMNLEELLGSIDAALLATTQRRKALGLPDDASPQVAKGPRSSAAAWMTTWRPGSTSSRGTASTRIIRLMPA</sequence>
<evidence type="ECO:0000256" key="3">
    <source>
        <dbReference type="ARBA" id="ARBA00023125"/>
    </source>
</evidence>
<evidence type="ECO:0000313" key="9">
    <source>
        <dbReference type="Proteomes" id="UP000823388"/>
    </source>
</evidence>
<dbReference type="SMART" id="SM00432">
    <property type="entry name" value="MADS"/>
    <property type="match status" value="1"/>
</dbReference>
<dbReference type="Gene3D" id="3.40.1810.10">
    <property type="entry name" value="Transcription factor, MADS-box"/>
    <property type="match status" value="1"/>
</dbReference>
<keyword evidence="6" id="KW-0175">Coiled coil</keyword>
<evidence type="ECO:0000256" key="1">
    <source>
        <dbReference type="ARBA" id="ARBA00004123"/>
    </source>
</evidence>
<feature type="domain" description="MADS-box" evidence="7">
    <location>
        <begin position="11"/>
        <end position="62"/>
    </location>
</feature>
<dbReference type="GO" id="GO:0046983">
    <property type="term" value="F:protein dimerization activity"/>
    <property type="evidence" value="ECO:0007669"/>
    <property type="project" value="InterPro"/>
</dbReference>
<keyword evidence="5" id="KW-0539">Nucleus</keyword>
<evidence type="ECO:0000256" key="5">
    <source>
        <dbReference type="ARBA" id="ARBA00023242"/>
    </source>
</evidence>
<keyword evidence="2" id="KW-0805">Transcription regulation</keyword>
<evidence type="ECO:0000259" key="7">
    <source>
        <dbReference type="PROSITE" id="PS50066"/>
    </source>
</evidence>
<dbReference type="EMBL" id="CM029049">
    <property type="protein sequence ID" value="KAG2571475.1"/>
    <property type="molecule type" value="Genomic_DNA"/>
</dbReference>
<dbReference type="GO" id="GO:0005634">
    <property type="term" value="C:nucleus"/>
    <property type="evidence" value="ECO:0007669"/>
    <property type="project" value="UniProtKB-SubCell"/>
</dbReference>
<evidence type="ECO:0000256" key="6">
    <source>
        <dbReference type="SAM" id="Coils"/>
    </source>
</evidence>
<evidence type="ECO:0000256" key="2">
    <source>
        <dbReference type="ARBA" id="ARBA00023015"/>
    </source>
</evidence>
<dbReference type="AlphaFoldDB" id="A0A8T0QDE8"/>
<dbReference type="Proteomes" id="UP000823388">
    <property type="component" value="Chromosome 7K"/>
</dbReference>
<dbReference type="SUPFAM" id="SSF55455">
    <property type="entry name" value="SRF-like"/>
    <property type="match status" value="1"/>
</dbReference>
<feature type="coiled-coil region" evidence="6">
    <location>
        <begin position="21"/>
        <end position="48"/>
    </location>
</feature>
<name>A0A8T0QDE8_PANVG</name>
<comment type="caution">
    <text evidence="8">The sequence shown here is derived from an EMBL/GenBank/DDBJ whole genome shotgun (WGS) entry which is preliminary data.</text>
</comment>
<keyword evidence="3" id="KW-0238">DNA-binding</keyword>
<dbReference type="PROSITE" id="PS50066">
    <property type="entry name" value="MADS_BOX_2"/>
    <property type="match status" value="1"/>
</dbReference>
<reference evidence="8" key="1">
    <citation type="submission" date="2020-05" db="EMBL/GenBank/DDBJ databases">
        <title>WGS assembly of Panicum virgatum.</title>
        <authorList>
            <person name="Lovell J.T."/>
            <person name="Jenkins J."/>
            <person name="Shu S."/>
            <person name="Juenger T.E."/>
            <person name="Schmutz J."/>
        </authorList>
    </citation>
    <scope>NUCLEOTIDE SEQUENCE</scope>
    <source>
        <strain evidence="8">AP13</strain>
    </source>
</reference>
<gene>
    <name evidence="8" type="ORF">PVAP13_7KG126500</name>
</gene>
<dbReference type="Pfam" id="PF00319">
    <property type="entry name" value="SRF-TF"/>
    <property type="match status" value="1"/>
</dbReference>
<protein>
    <recommendedName>
        <fullName evidence="7">MADS-box domain-containing protein</fullName>
    </recommendedName>
</protein>
<proteinExistence type="predicted"/>
<keyword evidence="9" id="KW-1185">Reference proteome</keyword>
<evidence type="ECO:0000313" key="8">
    <source>
        <dbReference type="EMBL" id="KAG2571475.1"/>
    </source>
</evidence>
<dbReference type="OrthoDB" id="605507at2759"/>
<dbReference type="GO" id="GO:0003677">
    <property type="term" value="F:DNA binding"/>
    <property type="evidence" value="ECO:0007669"/>
    <property type="project" value="UniProtKB-KW"/>
</dbReference>
<dbReference type="InterPro" id="IPR036879">
    <property type="entry name" value="TF_MADSbox_sf"/>
</dbReference>
<dbReference type="InterPro" id="IPR002100">
    <property type="entry name" value="TF_MADSbox"/>
</dbReference>
<accession>A0A8T0QDE8</accession>
<organism evidence="8 9">
    <name type="scientific">Panicum virgatum</name>
    <name type="common">Blackwell switchgrass</name>
    <dbReference type="NCBI Taxonomy" id="38727"/>
    <lineage>
        <taxon>Eukaryota</taxon>
        <taxon>Viridiplantae</taxon>
        <taxon>Streptophyta</taxon>
        <taxon>Embryophyta</taxon>
        <taxon>Tracheophyta</taxon>
        <taxon>Spermatophyta</taxon>
        <taxon>Magnoliopsida</taxon>
        <taxon>Liliopsida</taxon>
        <taxon>Poales</taxon>
        <taxon>Poaceae</taxon>
        <taxon>PACMAD clade</taxon>
        <taxon>Panicoideae</taxon>
        <taxon>Panicodae</taxon>
        <taxon>Paniceae</taxon>
        <taxon>Panicinae</taxon>
        <taxon>Panicum</taxon>
        <taxon>Panicum sect. Hiantes</taxon>
    </lineage>
</organism>
<comment type="subcellular location">
    <subcellularLocation>
        <location evidence="1">Nucleus</location>
    </subcellularLocation>
</comment>
<evidence type="ECO:0000256" key="4">
    <source>
        <dbReference type="ARBA" id="ARBA00023163"/>
    </source>
</evidence>